<accession>B3PCJ7</accession>
<sequence>MRCDGRISQLVDFVTLSMTHHLKDEAILLFNGNAG</sequence>
<keyword evidence="2" id="KW-1185">Reference proteome</keyword>
<proteinExistence type="predicted"/>
<name>B3PCJ7_CELJU</name>
<protein>
    <submittedName>
        <fullName evidence="1">Uncharacterized protein</fullName>
    </submittedName>
</protein>
<dbReference type="STRING" id="498211.CJA_2906"/>
<reference evidence="1 2" key="1">
    <citation type="journal article" date="2008" name="J. Bacteriol.">
        <title>Insights into plant cell wall degradation from the genome sequence of the soil bacterium Cellvibrio japonicus.</title>
        <authorList>
            <person name="Deboy R.T."/>
            <person name="Mongodin E.F."/>
            <person name="Fouts D.E."/>
            <person name="Tailford L.E."/>
            <person name="Khouri H."/>
            <person name="Emerson J.B."/>
            <person name="Mohamoud Y."/>
            <person name="Watkins K."/>
            <person name="Henrissat B."/>
            <person name="Gilbert H.J."/>
            <person name="Nelson K.E."/>
        </authorList>
    </citation>
    <scope>NUCLEOTIDE SEQUENCE [LARGE SCALE GENOMIC DNA]</scope>
    <source>
        <strain evidence="1 2">Ueda107</strain>
    </source>
</reference>
<dbReference type="Proteomes" id="UP000001036">
    <property type="component" value="Chromosome"/>
</dbReference>
<evidence type="ECO:0000313" key="2">
    <source>
        <dbReference type="Proteomes" id="UP000001036"/>
    </source>
</evidence>
<dbReference type="HOGENOM" id="CLU_3364036_0_0_6"/>
<evidence type="ECO:0000313" key="1">
    <source>
        <dbReference type="EMBL" id="ACE83648.1"/>
    </source>
</evidence>
<organism evidence="1 2">
    <name type="scientific">Cellvibrio japonicus (strain Ueda107)</name>
    <name type="common">Pseudomonas fluorescens subsp. cellulosa</name>
    <dbReference type="NCBI Taxonomy" id="498211"/>
    <lineage>
        <taxon>Bacteria</taxon>
        <taxon>Pseudomonadati</taxon>
        <taxon>Pseudomonadota</taxon>
        <taxon>Gammaproteobacteria</taxon>
        <taxon>Cellvibrionales</taxon>
        <taxon>Cellvibrionaceae</taxon>
        <taxon>Cellvibrio</taxon>
    </lineage>
</organism>
<dbReference type="EMBL" id="CP000934">
    <property type="protein sequence ID" value="ACE83648.1"/>
    <property type="molecule type" value="Genomic_DNA"/>
</dbReference>
<dbReference type="AlphaFoldDB" id="B3PCJ7"/>
<dbReference type="KEGG" id="cja:CJA_2906"/>
<gene>
    <name evidence="1" type="ordered locus">CJA_2906</name>
</gene>